<dbReference type="PANTHER" id="PTHR42706">
    <property type="entry name" value="FORMYLTETRAHYDROFOLATE DEFORMYLASE"/>
    <property type="match status" value="1"/>
</dbReference>
<dbReference type="PANTHER" id="PTHR42706:SF1">
    <property type="entry name" value="FORMYLTETRAHYDROFOLATE DEFORMYLASE 2, MITOCHONDRIAL"/>
    <property type="match status" value="1"/>
</dbReference>
<reference evidence="6 7" key="1">
    <citation type="submission" date="2019-12" db="EMBL/GenBank/DDBJ databases">
        <title>Draft Genome Sequences of Six Type Strains of the Genus Massilia.</title>
        <authorList>
            <person name="Miess H."/>
            <person name="Frediansyah A."/>
            <person name="Goeker M."/>
            <person name="Gross H."/>
        </authorList>
    </citation>
    <scope>NUCLEOTIDE SEQUENCE [LARGE SCALE GENOMIC DNA]</scope>
    <source>
        <strain evidence="6 7">DSM 26639</strain>
    </source>
</reference>
<evidence type="ECO:0000259" key="5">
    <source>
        <dbReference type="PROSITE" id="PS51671"/>
    </source>
</evidence>
<dbReference type="Proteomes" id="UP000437862">
    <property type="component" value="Chromosome"/>
</dbReference>
<dbReference type="SUPFAM" id="SSF55021">
    <property type="entry name" value="ACT-like"/>
    <property type="match status" value="1"/>
</dbReference>
<dbReference type="NCBIfam" id="NF004684">
    <property type="entry name" value="PRK06027.1"/>
    <property type="match status" value="1"/>
</dbReference>
<evidence type="ECO:0000313" key="7">
    <source>
        <dbReference type="Proteomes" id="UP000437862"/>
    </source>
</evidence>
<gene>
    <name evidence="3 6" type="primary">purU</name>
    <name evidence="6" type="ORF">GO485_25415</name>
</gene>
<organism evidence="6 7">
    <name type="scientific">Pseudoduganella flava</name>
    <dbReference type="NCBI Taxonomy" id="871742"/>
    <lineage>
        <taxon>Bacteria</taxon>
        <taxon>Pseudomonadati</taxon>
        <taxon>Pseudomonadota</taxon>
        <taxon>Betaproteobacteria</taxon>
        <taxon>Burkholderiales</taxon>
        <taxon>Oxalobacteraceae</taxon>
        <taxon>Telluria group</taxon>
        <taxon>Pseudoduganella</taxon>
    </lineage>
</organism>
<dbReference type="EMBL" id="CP046904">
    <property type="protein sequence ID" value="QGZ42054.1"/>
    <property type="molecule type" value="Genomic_DNA"/>
</dbReference>
<evidence type="ECO:0000256" key="4">
    <source>
        <dbReference type="NCBIfam" id="TIGR00655"/>
    </source>
</evidence>
<dbReference type="HAMAP" id="MF_01927">
    <property type="entry name" value="PurU"/>
    <property type="match status" value="1"/>
</dbReference>
<dbReference type="PIRSF" id="PIRSF036480">
    <property type="entry name" value="FormyFH4_hydr"/>
    <property type="match status" value="1"/>
</dbReference>
<dbReference type="InterPro" id="IPR041729">
    <property type="entry name" value="Formyl-FH4-Hydrolase_C"/>
</dbReference>
<dbReference type="InterPro" id="IPR044074">
    <property type="entry name" value="PurU_ACT"/>
</dbReference>
<proteinExistence type="inferred from homology"/>
<dbReference type="CDD" id="cd04875">
    <property type="entry name" value="ACT_F4HF-DF"/>
    <property type="match status" value="1"/>
</dbReference>
<dbReference type="Pfam" id="PF00551">
    <property type="entry name" value="Formyl_trans_N"/>
    <property type="match status" value="1"/>
</dbReference>
<comment type="catalytic activity">
    <reaction evidence="3">
        <text>(6R)-10-formyltetrahydrofolate + H2O = (6S)-5,6,7,8-tetrahydrofolate + formate + H(+)</text>
        <dbReference type="Rhea" id="RHEA:19833"/>
        <dbReference type="ChEBI" id="CHEBI:15377"/>
        <dbReference type="ChEBI" id="CHEBI:15378"/>
        <dbReference type="ChEBI" id="CHEBI:15740"/>
        <dbReference type="ChEBI" id="CHEBI:57453"/>
        <dbReference type="ChEBI" id="CHEBI:195366"/>
        <dbReference type="EC" id="3.5.1.10"/>
    </reaction>
</comment>
<dbReference type="RefSeq" id="WP_145879201.1">
    <property type="nucleotide sequence ID" value="NZ_CP046904.1"/>
</dbReference>
<keyword evidence="1 3" id="KW-0554">One-carbon metabolism</keyword>
<feature type="domain" description="ACT" evidence="5">
    <location>
        <begin position="7"/>
        <end position="94"/>
    </location>
</feature>
<dbReference type="Gene3D" id="3.30.70.260">
    <property type="match status" value="1"/>
</dbReference>
<dbReference type="InterPro" id="IPR036477">
    <property type="entry name" value="Formyl_transf_N_sf"/>
</dbReference>
<evidence type="ECO:0000256" key="1">
    <source>
        <dbReference type="ARBA" id="ARBA00022563"/>
    </source>
</evidence>
<sequence>MTHPEYILTLSCPDQRGIVHRVSGFLAEHGCNIIDSAQFGDQETKRFFMRVHFAAEDAQVGDTALRADFAQLGEALSLEWHLHDAFRKPRVLLMVSKIGHCLNDLLFRYKSGLLPVEIPAIVSNHMDFYQLAASYNIPFHHLPLAAGAPDSAKLAQEARIVELIESHQIDLVVLARYMQILSPDLCARLRGKAINIHHSFLPSFKGAKPYAQAHRRGVKLIGATAHFVTGDLDEGPIIEQDVERVDHAMDAETLSAIGRDVECVVLARAVKWFVEHRILQNGDRTVIFK</sequence>
<evidence type="ECO:0000256" key="3">
    <source>
        <dbReference type="HAMAP-Rule" id="MF_01927"/>
    </source>
</evidence>
<evidence type="ECO:0000313" key="6">
    <source>
        <dbReference type="EMBL" id="QGZ42054.1"/>
    </source>
</evidence>
<keyword evidence="7" id="KW-1185">Reference proteome</keyword>
<evidence type="ECO:0000256" key="2">
    <source>
        <dbReference type="ARBA" id="ARBA00022801"/>
    </source>
</evidence>
<dbReference type="InterPro" id="IPR002912">
    <property type="entry name" value="ACT_dom"/>
</dbReference>
<keyword evidence="3" id="KW-0658">Purine biosynthesis</keyword>
<dbReference type="Gene3D" id="3.40.50.170">
    <property type="entry name" value="Formyl transferase, N-terminal domain"/>
    <property type="match status" value="1"/>
</dbReference>
<comment type="pathway">
    <text evidence="3">Purine metabolism; IMP biosynthesis via de novo pathway; formate from 10-formyl-5,6,7,8-tetrahydrofolate: step 1/1.</text>
</comment>
<dbReference type="GO" id="GO:0008864">
    <property type="term" value="F:formyltetrahydrofolate deformylase activity"/>
    <property type="evidence" value="ECO:0007669"/>
    <property type="project" value="UniProtKB-EC"/>
</dbReference>
<comment type="similarity">
    <text evidence="3">Belongs to the PurU family.</text>
</comment>
<accession>A0ABX6FX05</accession>
<dbReference type="PROSITE" id="PS51671">
    <property type="entry name" value="ACT"/>
    <property type="match status" value="1"/>
</dbReference>
<dbReference type="InterPro" id="IPR002376">
    <property type="entry name" value="Formyl_transf_N"/>
</dbReference>
<dbReference type="InterPro" id="IPR045865">
    <property type="entry name" value="ACT-like_dom_sf"/>
</dbReference>
<dbReference type="EC" id="3.5.1.10" evidence="3 4"/>
<dbReference type="SUPFAM" id="SSF53328">
    <property type="entry name" value="Formyltransferase"/>
    <property type="match status" value="1"/>
</dbReference>
<dbReference type="InterPro" id="IPR004810">
    <property type="entry name" value="PurU"/>
</dbReference>
<dbReference type="Pfam" id="PF01842">
    <property type="entry name" value="ACT"/>
    <property type="match status" value="1"/>
</dbReference>
<name>A0ABX6FX05_9BURK</name>
<dbReference type="PRINTS" id="PR01575">
    <property type="entry name" value="FFH4HYDRLASE"/>
</dbReference>
<comment type="function">
    <text evidence="3">Catalyzes the hydrolysis of 10-formyltetrahydrofolate (formyl-FH4) to formate and tetrahydrofolate (FH4).</text>
</comment>
<dbReference type="CDD" id="cd08648">
    <property type="entry name" value="FMT_core_Formyl-FH4-Hydrolase_C"/>
    <property type="match status" value="1"/>
</dbReference>
<protein>
    <recommendedName>
        <fullName evidence="3 4">Formyltetrahydrofolate deformylase</fullName>
        <ecNumber evidence="3 4">3.5.1.10</ecNumber>
    </recommendedName>
    <alternativeName>
        <fullName evidence="3">Formyl-FH(4) hydrolase</fullName>
    </alternativeName>
</protein>
<dbReference type="NCBIfam" id="TIGR00655">
    <property type="entry name" value="PurU"/>
    <property type="match status" value="1"/>
</dbReference>
<feature type="active site" evidence="3">
    <location>
        <position position="233"/>
    </location>
</feature>
<keyword evidence="2 3" id="KW-0378">Hydrolase</keyword>